<accession>A0A7W9PL17</accession>
<feature type="compositionally biased region" description="Gly residues" evidence="1">
    <location>
        <begin position="40"/>
        <end position="58"/>
    </location>
</feature>
<organism evidence="2 3">
    <name type="scientific">Nocardia transvalensis</name>
    <dbReference type="NCBI Taxonomy" id="37333"/>
    <lineage>
        <taxon>Bacteria</taxon>
        <taxon>Bacillati</taxon>
        <taxon>Actinomycetota</taxon>
        <taxon>Actinomycetes</taxon>
        <taxon>Mycobacteriales</taxon>
        <taxon>Nocardiaceae</taxon>
        <taxon>Nocardia</taxon>
    </lineage>
</organism>
<feature type="compositionally biased region" description="Low complexity" evidence="1">
    <location>
        <begin position="173"/>
        <end position="201"/>
    </location>
</feature>
<evidence type="ECO:0000313" key="2">
    <source>
        <dbReference type="EMBL" id="MBB5918159.1"/>
    </source>
</evidence>
<reference evidence="2 3" key="1">
    <citation type="submission" date="2020-08" db="EMBL/GenBank/DDBJ databases">
        <title>Sequencing the genomes of 1000 actinobacteria strains.</title>
        <authorList>
            <person name="Klenk H.-P."/>
        </authorList>
    </citation>
    <scope>NUCLEOTIDE SEQUENCE [LARGE SCALE GENOMIC DNA]</scope>
    <source>
        <strain evidence="2 3">DSM 43582</strain>
    </source>
</reference>
<feature type="region of interest" description="Disordered" evidence="1">
    <location>
        <begin position="1"/>
        <end position="201"/>
    </location>
</feature>
<keyword evidence="3" id="KW-1185">Reference proteome</keyword>
<feature type="compositionally biased region" description="Gly residues" evidence="1">
    <location>
        <begin position="8"/>
        <end position="18"/>
    </location>
</feature>
<feature type="compositionally biased region" description="Gly residues" evidence="1">
    <location>
        <begin position="80"/>
        <end position="105"/>
    </location>
</feature>
<proteinExistence type="predicted"/>
<feature type="region of interest" description="Disordered" evidence="1">
    <location>
        <begin position="244"/>
        <end position="289"/>
    </location>
</feature>
<dbReference type="Proteomes" id="UP000540412">
    <property type="component" value="Unassembled WGS sequence"/>
</dbReference>
<comment type="caution">
    <text evidence="2">The sequence shown here is derived from an EMBL/GenBank/DDBJ whole genome shotgun (WGS) entry which is preliminary data.</text>
</comment>
<evidence type="ECO:0000256" key="1">
    <source>
        <dbReference type="SAM" id="MobiDB-lite"/>
    </source>
</evidence>
<feature type="compositionally biased region" description="Gly residues" evidence="1">
    <location>
        <begin position="113"/>
        <end position="141"/>
    </location>
</feature>
<name>A0A7W9PL17_9NOCA</name>
<sequence length="289" mass="26968">MTADSGGPAAGLGATGEDGGTEAELSTAADNVGSTIGRGATTGSGGSTGGSGAAGDDGGTTAERGAMGDGGSTAGDGEAGDGGTMAGDGGAGDGGTTAGDGGAGDGETPAGDGTAGGGTTAGRGADGGGTTAGLGAAGGGTTARAGVTSRRAGRWDHGVGRGRRDRGPRDETGTVAGSAAVSGRSSRTCASAEASASFNSSTVRTAWAISCSRFDTSARKESASDSEGWLTGLSCSSRRAGIRPSLLGGETYSPTTAPAGHHHRRGESAEPVSPVCGAGRTPGSAGPRR</sequence>
<protein>
    <submittedName>
        <fullName evidence="2">Uncharacterized protein</fullName>
    </submittedName>
</protein>
<gene>
    <name evidence="2" type="ORF">BJY24_007071</name>
</gene>
<dbReference type="AlphaFoldDB" id="A0A7W9PL17"/>
<evidence type="ECO:0000313" key="3">
    <source>
        <dbReference type="Proteomes" id="UP000540412"/>
    </source>
</evidence>
<dbReference type="EMBL" id="JACHIT010000002">
    <property type="protein sequence ID" value="MBB5918159.1"/>
    <property type="molecule type" value="Genomic_DNA"/>
</dbReference>